<name>A0A2P2I5Z7_9CRUS</name>
<accession>A0A2P2I5Z7</accession>
<evidence type="ECO:0000259" key="1">
    <source>
        <dbReference type="Pfam" id="PF01926"/>
    </source>
</evidence>
<dbReference type="Gene3D" id="3.40.50.300">
    <property type="entry name" value="P-loop containing nucleotide triphosphate hydrolases"/>
    <property type="match status" value="1"/>
</dbReference>
<dbReference type="EMBL" id="IACF01003699">
    <property type="protein sequence ID" value="LAB69310.1"/>
    <property type="molecule type" value="mRNA"/>
</dbReference>
<dbReference type="CDD" id="cd01855">
    <property type="entry name" value="YqeH"/>
    <property type="match status" value="1"/>
</dbReference>
<organism evidence="2">
    <name type="scientific">Hirondellea gigas</name>
    <dbReference type="NCBI Taxonomy" id="1518452"/>
    <lineage>
        <taxon>Eukaryota</taxon>
        <taxon>Metazoa</taxon>
        <taxon>Ecdysozoa</taxon>
        <taxon>Arthropoda</taxon>
        <taxon>Crustacea</taxon>
        <taxon>Multicrustacea</taxon>
        <taxon>Malacostraca</taxon>
        <taxon>Eumalacostraca</taxon>
        <taxon>Peracarida</taxon>
        <taxon>Amphipoda</taxon>
        <taxon>Amphilochidea</taxon>
        <taxon>Lysianassida</taxon>
        <taxon>Lysianassidira</taxon>
        <taxon>Lysianassoidea</taxon>
        <taxon>Lysianassidae</taxon>
        <taxon>Hirondellea</taxon>
    </lineage>
</organism>
<reference evidence="2" key="1">
    <citation type="journal article" date="2018" name="Biosci. Biotechnol. Biochem.">
        <title>Polysaccharide hydrolase of the hadal zone amphipods Hirondellea gigas.</title>
        <authorList>
            <person name="Kobayashi H."/>
            <person name="Nagahama T."/>
            <person name="Arai W."/>
            <person name="Sasagawa Y."/>
            <person name="Umeda M."/>
            <person name="Hayashi T."/>
            <person name="Nikaido I."/>
            <person name="Watanabe H."/>
            <person name="Oguri K."/>
            <person name="Kitazato H."/>
            <person name="Fujioka K."/>
            <person name="Kido Y."/>
            <person name="Takami H."/>
        </authorList>
    </citation>
    <scope>NUCLEOTIDE SEQUENCE</scope>
    <source>
        <tissue evidence="2">Whole body</tissue>
    </source>
</reference>
<dbReference type="InterPro" id="IPR052807">
    <property type="entry name" value="Mito_transl_resp_regulator"/>
</dbReference>
<dbReference type="InterPro" id="IPR006073">
    <property type="entry name" value="GTP-bd"/>
</dbReference>
<dbReference type="InterPro" id="IPR027417">
    <property type="entry name" value="P-loop_NTPase"/>
</dbReference>
<protein>
    <submittedName>
        <fullName evidence="2">Nitric oxide-associated protein 1-like</fullName>
    </submittedName>
</protein>
<dbReference type="SUPFAM" id="SSF52540">
    <property type="entry name" value="P-loop containing nucleoside triphosphate hydrolases"/>
    <property type="match status" value="1"/>
</dbReference>
<evidence type="ECO:0000313" key="2">
    <source>
        <dbReference type="EMBL" id="LAB69310.1"/>
    </source>
</evidence>
<dbReference type="PANTHER" id="PTHR46406:SF1">
    <property type="entry name" value="NITRIC OXIDE-ASSOCIATED PROTEIN 1"/>
    <property type="match status" value="1"/>
</dbReference>
<sequence>MNSFKMQKLSNISQIIYCRRRNFLFSHKGFAFNGNLSSCRYLHERSSTQLITTENKNNDVKTVPDIIDLYQDKRVIYNSSFDAEGLYRNRSKQSMAAKRRLKNLYTGIHAKKVANSTQSRILEIILNKSVVKPTPKSELVSLPCLQYNNNNELLEVHCIKEKFLLPTSIETSVDYDMLPKINIKDEIAEKIRQFDEGNLKPVEMYVSGKTNMRNKSVRERRLQRTVREESIVKFKIPLKRLSVTEIEEANKIMKSSSGIIPRVACGGCGALFHCDHPTVPGYLSSEEFKKATINQLHKSKCHRCTSLCDHTAPQEEVHVSPSWSEEQLRLIRGHVSLVVLVLDITDAPCFLHPHLAAVIGENQPIILVGNKVDLLPQDSEHYLRHVQESLLSLARRRGLRNANIVDTCLVSGLTGYGLNELVGALRYHWENTGDVFLVGSSNVGKSTLFNKLMESELLHQQANAGCIPRATTSKWPGTTLAMLKFPMQPYDGPRRLEHLALGTSQNALTTLSARLHPDGARSLDCHWLFDTPSLQQERQAQQLLTHAELQQVIPSNKIIPKSFKVTPGRSIFIAGLGRLDILHLHHTEPESIGRPKLDYVRVTVFRSRLLPITVVRTVDASALYRDHLGSELFAVPFGGAERMKHFPALQPTFFRTRGIEGSTLVTDALATADVVLSNAGWISVWASPNTVVEMRAWTPFGSDDAYLRRPALLPHAVSMRGAHLKGSINYGRHYLWKPQPWMQQNETVVYYDTVAQPKEFQATKREIWHYEQQCGDKQTKK</sequence>
<dbReference type="PANTHER" id="PTHR46406">
    <property type="entry name" value="NITRIC OXIDE-ASSOCIATED PROTEIN 1"/>
    <property type="match status" value="1"/>
</dbReference>
<dbReference type="Pfam" id="PF01926">
    <property type="entry name" value="MMR_HSR1"/>
    <property type="match status" value="1"/>
</dbReference>
<dbReference type="GO" id="GO:0005525">
    <property type="term" value="F:GTP binding"/>
    <property type="evidence" value="ECO:0007669"/>
    <property type="project" value="InterPro"/>
</dbReference>
<dbReference type="AlphaFoldDB" id="A0A2P2I5Z7"/>
<proteinExistence type="evidence at transcript level"/>
<feature type="domain" description="G" evidence="1">
    <location>
        <begin position="435"/>
        <end position="542"/>
    </location>
</feature>